<evidence type="ECO:0000313" key="2">
    <source>
        <dbReference type="EMBL" id="KAF3280569.1"/>
    </source>
</evidence>
<feature type="compositionally biased region" description="Polar residues" evidence="1">
    <location>
        <begin position="75"/>
        <end position="90"/>
    </location>
</feature>
<evidence type="ECO:0000313" key="3">
    <source>
        <dbReference type="Proteomes" id="UP000474640"/>
    </source>
</evidence>
<proteinExistence type="predicted"/>
<feature type="compositionally biased region" description="Low complexity" evidence="1">
    <location>
        <begin position="145"/>
        <end position="155"/>
    </location>
</feature>
<dbReference type="OrthoDB" id="10459494at2759"/>
<dbReference type="EMBL" id="JAABOJ010000018">
    <property type="protein sequence ID" value="KAF3280569.1"/>
    <property type="molecule type" value="Genomic_DNA"/>
</dbReference>
<comment type="caution">
    <text evidence="2">The sequence shown here is derived from an EMBL/GenBank/DDBJ whole genome shotgun (WGS) entry which is preliminary data.</text>
</comment>
<feature type="compositionally biased region" description="Polar residues" evidence="1">
    <location>
        <begin position="244"/>
        <end position="254"/>
    </location>
</feature>
<feature type="region of interest" description="Disordered" evidence="1">
    <location>
        <begin position="74"/>
        <end position="104"/>
    </location>
</feature>
<protein>
    <submittedName>
        <fullName evidence="2">Uncharacterized protein</fullName>
    </submittedName>
</protein>
<accession>A0A7C8REX5</accession>
<dbReference type="AlphaFoldDB" id="A0A7C8REX5"/>
<reference evidence="2 3" key="1">
    <citation type="submission" date="2020-01" db="EMBL/GenBank/DDBJ databases">
        <authorList>
            <person name="Palmer J.M."/>
        </authorList>
    </citation>
    <scope>NUCLEOTIDE SEQUENCE [LARGE SCALE GENOMIC DNA]</scope>
    <source>
        <strain evidence="2 3">TWF970</strain>
    </source>
</reference>
<dbReference type="Proteomes" id="UP000474640">
    <property type="component" value="Unassembled WGS sequence"/>
</dbReference>
<evidence type="ECO:0000256" key="1">
    <source>
        <dbReference type="SAM" id="MobiDB-lite"/>
    </source>
</evidence>
<feature type="region of interest" description="Disordered" evidence="1">
    <location>
        <begin position="145"/>
        <end position="178"/>
    </location>
</feature>
<sequence length="327" mass="34879">MENNSVPSNTQSPAITTIDIQIGPELLVQLLRHASIVSLGGSPSLPIDGDTPLRICLPVGELLRYLLANQGIPPSGNSGASDTEAPQASDTEAPRASVEARAEGSIDILPTPNIKFRRVGVRGNRIHVAEDKALAQIKSEIAMASHNSSTAASSSRLTEPGQMPTQNEGPPATLETPATQELSPENLVQGQGLPEYIPEETLSAITSGNIDTFEGIVDNAFDLSYTLSSPGISSPSSQSLPNSTEGSTQNTQNSEARRDALESSTDFLESNLSSVPMFWQKFVRSVIDFPSRVQPIVDGVPWYKISIAIAIVLFCVTKRLEAVYLSI</sequence>
<feature type="compositionally biased region" description="Low complexity" evidence="1">
    <location>
        <begin position="232"/>
        <end position="243"/>
    </location>
</feature>
<organism evidence="2 3">
    <name type="scientific">Orbilia oligospora</name>
    <name type="common">Nematode-trapping fungus</name>
    <name type="synonym">Arthrobotrys oligospora</name>
    <dbReference type="NCBI Taxonomy" id="2813651"/>
    <lineage>
        <taxon>Eukaryota</taxon>
        <taxon>Fungi</taxon>
        <taxon>Dikarya</taxon>
        <taxon>Ascomycota</taxon>
        <taxon>Pezizomycotina</taxon>
        <taxon>Orbiliomycetes</taxon>
        <taxon>Orbiliales</taxon>
        <taxon>Orbiliaceae</taxon>
        <taxon>Orbilia</taxon>
    </lineage>
</organism>
<gene>
    <name evidence="2" type="ORF">TWF970_002783</name>
</gene>
<name>A0A7C8REX5_ORBOL</name>
<feature type="region of interest" description="Disordered" evidence="1">
    <location>
        <begin position="232"/>
        <end position="262"/>
    </location>
</feature>